<dbReference type="AlphaFoldDB" id="A0A3B9ISM1"/>
<dbReference type="InterPro" id="IPR029058">
    <property type="entry name" value="AB_hydrolase_fold"/>
</dbReference>
<comment type="caution">
    <text evidence="2">The sequence shown here is derived from an EMBL/GenBank/DDBJ whole genome shotgun (WGS) entry which is preliminary data.</text>
</comment>
<evidence type="ECO:0000313" key="2">
    <source>
        <dbReference type="EMBL" id="HAE50795.1"/>
    </source>
</evidence>
<gene>
    <name evidence="2" type="ORF">DCK97_25605</name>
</gene>
<dbReference type="Pfam" id="PF00326">
    <property type="entry name" value="Peptidase_S9"/>
    <property type="match status" value="1"/>
</dbReference>
<feature type="domain" description="Peptidase S9 prolyl oligopeptidase catalytic" evidence="1">
    <location>
        <begin position="10"/>
        <end position="46"/>
    </location>
</feature>
<sequence>GPRARDSGVFDWQAAYFSSLGYAVLQPNYRGSTGQGEAFIAAGVESMTRVPMMGFN</sequence>
<accession>A0A3B9ISM1</accession>
<dbReference type="Proteomes" id="UP000257706">
    <property type="component" value="Unassembled WGS sequence"/>
</dbReference>
<dbReference type="EMBL" id="DMAI01000417">
    <property type="protein sequence ID" value="HAE50795.1"/>
    <property type="molecule type" value="Genomic_DNA"/>
</dbReference>
<feature type="non-terminal residue" evidence="2">
    <location>
        <position position="1"/>
    </location>
</feature>
<feature type="non-terminal residue" evidence="2">
    <location>
        <position position="56"/>
    </location>
</feature>
<dbReference type="GO" id="GO:0006508">
    <property type="term" value="P:proteolysis"/>
    <property type="evidence" value="ECO:0007669"/>
    <property type="project" value="InterPro"/>
</dbReference>
<reference evidence="2 3" key="1">
    <citation type="journal article" date="2018" name="Nat. Biotechnol.">
        <title>A standardized bacterial taxonomy based on genome phylogeny substantially revises the tree of life.</title>
        <authorList>
            <person name="Parks D.H."/>
            <person name="Chuvochina M."/>
            <person name="Waite D.W."/>
            <person name="Rinke C."/>
            <person name="Skarshewski A."/>
            <person name="Chaumeil P.A."/>
            <person name="Hugenholtz P."/>
        </authorList>
    </citation>
    <scope>NUCLEOTIDE SEQUENCE [LARGE SCALE GENOMIC DNA]</scope>
    <source>
        <strain evidence="2">UBA8739</strain>
    </source>
</reference>
<proteinExistence type="predicted"/>
<evidence type="ECO:0000313" key="3">
    <source>
        <dbReference type="Proteomes" id="UP000257706"/>
    </source>
</evidence>
<name>A0A3B9ISM1_9PROT</name>
<protein>
    <recommendedName>
        <fullName evidence="1">Peptidase S9 prolyl oligopeptidase catalytic domain-containing protein</fullName>
    </recommendedName>
</protein>
<dbReference type="InterPro" id="IPR001375">
    <property type="entry name" value="Peptidase_S9_cat"/>
</dbReference>
<evidence type="ECO:0000259" key="1">
    <source>
        <dbReference type="Pfam" id="PF00326"/>
    </source>
</evidence>
<organism evidence="2 3">
    <name type="scientific">Tistrella mobilis</name>
    <dbReference type="NCBI Taxonomy" id="171437"/>
    <lineage>
        <taxon>Bacteria</taxon>
        <taxon>Pseudomonadati</taxon>
        <taxon>Pseudomonadota</taxon>
        <taxon>Alphaproteobacteria</taxon>
        <taxon>Geminicoccales</taxon>
        <taxon>Geminicoccaceae</taxon>
        <taxon>Tistrella</taxon>
    </lineage>
</organism>
<dbReference type="Gene3D" id="3.40.50.1820">
    <property type="entry name" value="alpha/beta hydrolase"/>
    <property type="match status" value="1"/>
</dbReference>
<dbReference type="GO" id="GO:0008236">
    <property type="term" value="F:serine-type peptidase activity"/>
    <property type="evidence" value="ECO:0007669"/>
    <property type="project" value="InterPro"/>
</dbReference>
<dbReference type="SUPFAM" id="SSF53474">
    <property type="entry name" value="alpha/beta-Hydrolases"/>
    <property type="match status" value="1"/>
</dbReference>